<protein>
    <submittedName>
        <fullName evidence="4">LCP family protein</fullName>
    </submittedName>
</protein>
<dbReference type="Gene3D" id="3.40.630.190">
    <property type="entry name" value="LCP protein"/>
    <property type="match status" value="1"/>
</dbReference>
<dbReference type="NCBIfam" id="TIGR00350">
    <property type="entry name" value="lytR_cpsA_psr"/>
    <property type="match status" value="1"/>
</dbReference>
<dbReference type="EMBL" id="JAYJLD010000003">
    <property type="protein sequence ID" value="MEB3100660.1"/>
    <property type="molecule type" value="Genomic_DNA"/>
</dbReference>
<reference evidence="4" key="1">
    <citation type="submission" date="2023-12" db="EMBL/GenBank/DDBJ databases">
        <title>Fervidustalea candida gen. nov., sp. nov., a novel member of the family Paenibacillaceae isolated from a geothermal area.</title>
        <authorList>
            <person name="Li W.-J."/>
            <person name="Jiao J.-Y."/>
            <person name="Chen Y."/>
        </authorList>
    </citation>
    <scope>NUCLEOTIDE SEQUENCE</scope>
    <source>
        <strain evidence="4">SYSU GA230002</strain>
    </source>
</reference>
<dbReference type="InterPro" id="IPR004474">
    <property type="entry name" value="LytR_CpsA_psr"/>
</dbReference>
<sequence length="328" mass="36721">MSTGIPPLPSRAERRGQHRRPRSLLKAVWYVFLSILIVGAGYAGYLFFKFDSLLDHVSSGKSDKAAEEQSASAKPMAVLLLGLDTRKQTGSLNTDVIMVAAMNPAKKTAAIISIPRDTYFKPEGYRARKINSFYSVALKEDKDKADDLLKSMFGAYLGIPIDYTAVVNFKTFEDIVDNFGGIQVDVDMDMRYVDHADGTDINLHKGVQVLNGKQALDFVRYRKSNMGTAPSNDFQRNDRQQKVISAIVDKFKSLDGALKLGGVLDGMGENIKTDISKTQLQQFIKTYFGIKNEQIQYYHVEGSWKSPYTYLDEASLEKAKSLLREQLN</sequence>
<accession>A0ABU5ZDS0</accession>
<comment type="caution">
    <text evidence="4">The sequence shown here is derived from an EMBL/GenBank/DDBJ whole genome shotgun (WGS) entry which is preliminary data.</text>
</comment>
<evidence type="ECO:0000313" key="5">
    <source>
        <dbReference type="Proteomes" id="UP001310386"/>
    </source>
</evidence>
<evidence type="ECO:0000256" key="1">
    <source>
        <dbReference type="ARBA" id="ARBA00006068"/>
    </source>
</evidence>
<keyword evidence="2" id="KW-0812">Transmembrane</keyword>
<keyword evidence="5" id="KW-1185">Reference proteome</keyword>
<keyword evidence="2" id="KW-1133">Transmembrane helix</keyword>
<feature type="domain" description="Cell envelope-related transcriptional attenuator" evidence="3">
    <location>
        <begin position="93"/>
        <end position="252"/>
    </location>
</feature>
<evidence type="ECO:0000259" key="3">
    <source>
        <dbReference type="Pfam" id="PF03816"/>
    </source>
</evidence>
<dbReference type="PANTHER" id="PTHR33392:SF6">
    <property type="entry name" value="POLYISOPRENYL-TEICHOIC ACID--PEPTIDOGLYCAN TEICHOIC ACID TRANSFERASE TAGU"/>
    <property type="match status" value="1"/>
</dbReference>
<dbReference type="RefSeq" id="WP_371752774.1">
    <property type="nucleotide sequence ID" value="NZ_JAYJLD010000003.1"/>
</dbReference>
<feature type="transmembrane region" description="Helical" evidence="2">
    <location>
        <begin position="27"/>
        <end position="48"/>
    </location>
</feature>
<proteinExistence type="inferred from homology"/>
<dbReference type="InterPro" id="IPR050922">
    <property type="entry name" value="LytR/CpsA/Psr_CW_biosynth"/>
</dbReference>
<organism evidence="4 5">
    <name type="scientific">Ferviditalea candida</name>
    <dbReference type="NCBI Taxonomy" id="3108399"/>
    <lineage>
        <taxon>Bacteria</taxon>
        <taxon>Bacillati</taxon>
        <taxon>Bacillota</taxon>
        <taxon>Bacilli</taxon>
        <taxon>Bacillales</taxon>
        <taxon>Paenibacillaceae</taxon>
        <taxon>Ferviditalea</taxon>
    </lineage>
</organism>
<comment type="similarity">
    <text evidence="1">Belongs to the LytR/CpsA/Psr (LCP) family.</text>
</comment>
<dbReference type="Pfam" id="PF03816">
    <property type="entry name" value="LytR_cpsA_psr"/>
    <property type="match status" value="1"/>
</dbReference>
<evidence type="ECO:0000313" key="4">
    <source>
        <dbReference type="EMBL" id="MEB3100660.1"/>
    </source>
</evidence>
<dbReference type="Proteomes" id="UP001310386">
    <property type="component" value="Unassembled WGS sequence"/>
</dbReference>
<evidence type="ECO:0000256" key="2">
    <source>
        <dbReference type="SAM" id="Phobius"/>
    </source>
</evidence>
<gene>
    <name evidence="4" type="ORF">VF724_03190</name>
</gene>
<name>A0ABU5ZDS0_9BACL</name>
<dbReference type="PANTHER" id="PTHR33392">
    <property type="entry name" value="POLYISOPRENYL-TEICHOIC ACID--PEPTIDOGLYCAN TEICHOIC ACID TRANSFERASE TAGU"/>
    <property type="match status" value="1"/>
</dbReference>
<keyword evidence="2" id="KW-0472">Membrane</keyword>